<accession>A0AAP5M8L4</accession>
<organism evidence="1 2">
    <name type="scientific">Aetokthonos hydrillicola Thurmond2011</name>
    <dbReference type="NCBI Taxonomy" id="2712845"/>
    <lineage>
        <taxon>Bacteria</taxon>
        <taxon>Bacillati</taxon>
        <taxon>Cyanobacteriota</taxon>
        <taxon>Cyanophyceae</taxon>
        <taxon>Nostocales</taxon>
        <taxon>Hapalosiphonaceae</taxon>
        <taxon>Aetokthonos</taxon>
    </lineage>
</organism>
<dbReference type="Proteomes" id="UP000667802">
    <property type="component" value="Unassembled WGS sequence"/>
</dbReference>
<keyword evidence="2" id="KW-1185">Reference proteome</keyword>
<proteinExistence type="predicted"/>
<dbReference type="AlphaFoldDB" id="A0AAP5M8L4"/>
<sequence>MCPCIVWQFRRSFAFGVSPWERTRRELRYHPSRFLAPALVNFGRGWLRHCPKIHLTSESGTPDSDVRLLLVLAKSRSGYGVILLSSRHELRTPEQISRKDSDLGK</sequence>
<gene>
    <name evidence="1" type="ORF">G7B40_003880</name>
</gene>
<evidence type="ECO:0000313" key="2">
    <source>
        <dbReference type="Proteomes" id="UP000667802"/>
    </source>
</evidence>
<dbReference type="EMBL" id="JAALHA020000001">
    <property type="protein sequence ID" value="MDR9893718.1"/>
    <property type="molecule type" value="Genomic_DNA"/>
</dbReference>
<dbReference type="RefSeq" id="WP_208348180.1">
    <property type="nucleotide sequence ID" value="NZ_JAALHA020000001.1"/>
</dbReference>
<comment type="caution">
    <text evidence="1">The sequence shown here is derived from an EMBL/GenBank/DDBJ whole genome shotgun (WGS) entry which is preliminary data.</text>
</comment>
<protein>
    <submittedName>
        <fullName evidence="1">Uncharacterized protein</fullName>
    </submittedName>
</protein>
<reference evidence="2" key="1">
    <citation type="journal article" date="2021" name="Science">
        <title>Hunting the eagle killer: A cyanobacterial neurotoxin causes vacuolar myelinopathy.</title>
        <authorList>
            <person name="Breinlinger S."/>
            <person name="Phillips T.J."/>
            <person name="Haram B.N."/>
            <person name="Mares J."/>
            <person name="Martinez Yerena J.A."/>
            <person name="Hrouzek P."/>
            <person name="Sobotka R."/>
            <person name="Henderson W.M."/>
            <person name="Schmieder P."/>
            <person name="Williams S.M."/>
            <person name="Lauderdale J.D."/>
            <person name="Wilde H.D."/>
            <person name="Gerrin W."/>
            <person name="Kust A."/>
            <person name="Washington J.W."/>
            <person name="Wagner C."/>
            <person name="Geier B."/>
            <person name="Liebeke M."/>
            <person name="Enke H."/>
            <person name="Niedermeyer T.H.J."/>
            <person name="Wilde S.B."/>
        </authorList>
    </citation>
    <scope>NUCLEOTIDE SEQUENCE [LARGE SCALE GENOMIC DNA]</scope>
    <source>
        <strain evidence="2">Thurmond2011</strain>
    </source>
</reference>
<name>A0AAP5M8L4_9CYAN</name>
<evidence type="ECO:0000313" key="1">
    <source>
        <dbReference type="EMBL" id="MDR9893718.1"/>
    </source>
</evidence>